<feature type="compositionally biased region" description="Basic and acidic residues" evidence="1">
    <location>
        <begin position="1"/>
        <end position="12"/>
    </location>
</feature>
<dbReference type="GO" id="GO:0051660">
    <property type="term" value="P:establishment of centrosome localization"/>
    <property type="evidence" value="ECO:0007669"/>
    <property type="project" value="TreeGrafter"/>
</dbReference>
<dbReference type="GO" id="GO:0007155">
    <property type="term" value="P:cell adhesion"/>
    <property type="evidence" value="ECO:0007669"/>
    <property type="project" value="TreeGrafter"/>
</dbReference>
<feature type="region of interest" description="Disordered" evidence="1">
    <location>
        <begin position="1"/>
        <end position="70"/>
    </location>
</feature>
<dbReference type="GO" id="GO:0016324">
    <property type="term" value="C:apical plasma membrane"/>
    <property type="evidence" value="ECO:0007669"/>
    <property type="project" value="TreeGrafter"/>
</dbReference>
<dbReference type="PANTHER" id="PTHR16484">
    <property type="entry name" value="PARTITIONING DEFECTIVE 3 RELATED"/>
    <property type="match status" value="1"/>
</dbReference>
<dbReference type="KEGG" id="lww:102745538"/>
<dbReference type="GO" id="GO:0005938">
    <property type="term" value="C:cell cortex"/>
    <property type="evidence" value="ECO:0007669"/>
    <property type="project" value="TreeGrafter"/>
</dbReference>
<dbReference type="AlphaFoldDB" id="A0A7F8Q8A3"/>
<dbReference type="GO" id="GO:0043296">
    <property type="term" value="C:apical junction complex"/>
    <property type="evidence" value="ECO:0007669"/>
    <property type="project" value="TreeGrafter"/>
</dbReference>
<dbReference type="GO" id="GO:0045197">
    <property type="term" value="P:establishment or maintenance of epithelial cell apical/basal polarity"/>
    <property type="evidence" value="ECO:0007669"/>
    <property type="project" value="TreeGrafter"/>
</dbReference>
<evidence type="ECO:0000313" key="2">
    <source>
        <dbReference type="Proteomes" id="UP000245341"/>
    </source>
</evidence>
<sequence>EEDTEESSRSGRESVSTASDQPSHSLERHMNGNQEKGDKMDRRKEKAGKEKKKDRDKEKEKMKAKKGMLKGLGDMFRIQAKTREFRERQARERDYAEIQDFHRTLGCNDELMYGGMSSYEGSMALNARPQSPREGHMMDALYAQVKKPRNSKPSSVDREIISSAASVFAFSARSWFYIRRTEAQGSHVTSRSPHRKLLEPAASGTSTKHCCPCLPSGSVEATSMPSLSSIFQG</sequence>
<feature type="compositionally biased region" description="Basic and acidic residues" evidence="1">
    <location>
        <begin position="25"/>
        <end position="61"/>
    </location>
</feature>
<protein>
    <submittedName>
        <fullName evidence="3">Partitioning defective 3 homolog</fullName>
    </submittedName>
</protein>
<dbReference type="InterPro" id="IPR052213">
    <property type="entry name" value="PAR3"/>
</dbReference>
<evidence type="ECO:0000313" key="3">
    <source>
        <dbReference type="RefSeq" id="XP_030877462.1"/>
    </source>
</evidence>
<gene>
    <name evidence="3" type="primary">LOC102745538</name>
</gene>
<dbReference type="Proteomes" id="UP000245341">
    <property type="component" value="Unplaced"/>
</dbReference>
<reference evidence="3" key="1">
    <citation type="submission" date="2025-08" db="UniProtKB">
        <authorList>
            <consortium name="RefSeq"/>
        </authorList>
    </citation>
    <scope>IDENTIFICATION</scope>
    <source>
        <tissue evidence="3">Liver</tissue>
    </source>
</reference>
<accession>A0A7F8Q8A3</accession>
<proteinExistence type="predicted"/>
<dbReference type="GeneID" id="102745538"/>
<dbReference type="RefSeq" id="XP_030877462.1">
    <property type="nucleotide sequence ID" value="XM_031021602.1"/>
</dbReference>
<dbReference type="GO" id="GO:0008104">
    <property type="term" value="P:intracellular protein localization"/>
    <property type="evidence" value="ECO:0007669"/>
    <property type="project" value="TreeGrafter"/>
</dbReference>
<organism evidence="2 3">
    <name type="scientific">Leptonychotes weddellii</name>
    <name type="common">Weddell seal</name>
    <name type="synonym">Otaria weddellii</name>
    <dbReference type="NCBI Taxonomy" id="9713"/>
    <lineage>
        <taxon>Eukaryota</taxon>
        <taxon>Metazoa</taxon>
        <taxon>Chordata</taxon>
        <taxon>Craniata</taxon>
        <taxon>Vertebrata</taxon>
        <taxon>Euteleostomi</taxon>
        <taxon>Mammalia</taxon>
        <taxon>Eutheria</taxon>
        <taxon>Laurasiatheria</taxon>
        <taxon>Carnivora</taxon>
        <taxon>Caniformia</taxon>
        <taxon>Pinnipedia</taxon>
        <taxon>Phocidae</taxon>
        <taxon>Monachinae</taxon>
        <taxon>Lobodontini</taxon>
        <taxon>Leptonychotes</taxon>
    </lineage>
</organism>
<dbReference type="GO" id="GO:0005912">
    <property type="term" value="C:adherens junction"/>
    <property type="evidence" value="ECO:0007669"/>
    <property type="project" value="TreeGrafter"/>
</dbReference>
<dbReference type="GO" id="GO:0035091">
    <property type="term" value="F:phosphatidylinositol binding"/>
    <property type="evidence" value="ECO:0007669"/>
    <property type="project" value="TreeGrafter"/>
</dbReference>
<name>A0A7F8Q8A3_LEPWE</name>
<feature type="non-terminal residue" evidence="3">
    <location>
        <position position="1"/>
    </location>
</feature>
<dbReference type="GO" id="GO:0030010">
    <property type="term" value="P:establishment of cell polarity"/>
    <property type="evidence" value="ECO:0007669"/>
    <property type="project" value="TreeGrafter"/>
</dbReference>
<dbReference type="PANTHER" id="PTHR16484:SF10">
    <property type="entry name" value="PARTITIONING DEFECTIVE 3 HOMOLOG"/>
    <property type="match status" value="1"/>
</dbReference>
<evidence type="ECO:0000256" key="1">
    <source>
        <dbReference type="SAM" id="MobiDB-lite"/>
    </source>
</evidence>
<dbReference type="GO" id="GO:0000226">
    <property type="term" value="P:microtubule cytoskeleton organization"/>
    <property type="evidence" value="ECO:0007669"/>
    <property type="project" value="TreeGrafter"/>
</dbReference>
<keyword evidence="2" id="KW-1185">Reference proteome</keyword>
<dbReference type="OrthoDB" id="6264899at2759"/>